<dbReference type="RefSeq" id="WP_119331048.1">
    <property type="nucleotide sequence ID" value="NZ_JBHSJH010000003.1"/>
</dbReference>
<sequence length="175" mass="19842">MNNKLAIALEKFIFGIRWLQAPIYILLSFILIAFIYEIFNELKHLFMSLSSFNEEKLIILTLTLCDAVLVANLVVIVIISGYENFVSKINMRKQNGQPLWIKKLSPNAVKIKIAGSIIAISSISLLKKFLEISQTTDRELLWGTVIHIIFVLSALLIAITSYIEGKSHKPSYDED</sequence>
<dbReference type="PANTHER" id="PTHR38596">
    <property type="entry name" value="UPF0114 PROTEIN YQHA"/>
    <property type="match status" value="1"/>
</dbReference>
<feature type="transmembrane region" description="Helical" evidence="7">
    <location>
        <begin position="142"/>
        <end position="163"/>
    </location>
</feature>
<dbReference type="HAMAP" id="MF_00143">
    <property type="entry name" value="UPF0114"/>
    <property type="match status" value="1"/>
</dbReference>
<evidence type="ECO:0000256" key="3">
    <source>
        <dbReference type="ARBA" id="ARBA00022475"/>
    </source>
</evidence>
<feature type="transmembrane region" description="Helical" evidence="7">
    <location>
        <begin position="59"/>
        <end position="82"/>
    </location>
</feature>
<keyword evidence="3 7" id="KW-1003">Cell membrane</keyword>
<comment type="subcellular location">
    <subcellularLocation>
        <location evidence="1 7">Cell membrane</location>
        <topology evidence="1 7">Multi-pass membrane protein</topology>
    </subcellularLocation>
</comment>
<keyword evidence="5 7" id="KW-1133">Transmembrane helix</keyword>
<evidence type="ECO:0000256" key="1">
    <source>
        <dbReference type="ARBA" id="ARBA00004651"/>
    </source>
</evidence>
<evidence type="ECO:0000256" key="4">
    <source>
        <dbReference type="ARBA" id="ARBA00022692"/>
    </source>
</evidence>
<evidence type="ECO:0000256" key="7">
    <source>
        <dbReference type="HAMAP-Rule" id="MF_00143"/>
    </source>
</evidence>
<dbReference type="NCBIfam" id="TIGR00645">
    <property type="entry name" value="HI0507"/>
    <property type="match status" value="1"/>
</dbReference>
<evidence type="ECO:0000313" key="8">
    <source>
        <dbReference type="EMBL" id="MFC4892953.1"/>
    </source>
</evidence>
<keyword evidence="9" id="KW-1185">Reference proteome</keyword>
<comment type="caution">
    <text evidence="8">The sequence shown here is derived from an EMBL/GenBank/DDBJ whole genome shotgun (WGS) entry which is preliminary data.</text>
</comment>
<gene>
    <name evidence="8" type="ORF">ACFPDQ_07795</name>
</gene>
<feature type="transmembrane region" description="Helical" evidence="7">
    <location>
        <begin position="21"/>
        <end position="39"/>
    </location>
</feature>
<evidence type="ECO:0000313" key="9">
    <source>
        <dbReference type="Proteomes" id="UP001595926"/>
    </source>
</evidence>
<keyword evidence="4 7" id="KW-0812">Transmembrane</keyword>
<evidence type="ECO:0000256" key="5">
    <source>
        <dbReference type="ARBA" id="ARBA00022989"/>
    </source>
</evidence>
<dbReference type="EMBL" id="JBHSJH010000003">
    <property type="protein sequence ID" value="MFC4892953.1"/>
    <property type="molecule type" value="Genomic_DNA"/>
</dbReference>
<organism evidence="8 9">
    <name type="scientific">Pseudofrancisella aestuarii</name>
    <dbReference type="NCBI Taxonomy" id="2670347"/>
    <lineage>
        <taxon>Bacteria</taxon>
        <taxon>Pseudomonadati</taxon>
        <taxon>Pseudomonadota</taxon>
        <taxon>Gammaproteobacteria</taxon>
        <taxon>Thiotrichales</taxon>
        <taxon>Francisellaceae</taxon>
        <taxon>Pseudofrancisella</taxon>
    </lineage>
</organism>
<dbReference type="PANTHER" id="PTHR38596:SF1">
    <property type="entry name" value="UPF0114 PROTEIN YQHA"/>
    <property type="match status" value="1"/>
</dbReference>
<evidence type="ECO:0000256" key="6">
    <source>
        <dbReference type="ARBA" id="ARBA00023136"/>
    </source>
</evidence>
<protein>
    <recommendedName>
        <fullName evidence="7">UPF0114 protein ACFPDQ_07795</fullName>
    </recommendedName>
</protein>
<accession>A0ABV9TE59</accession>
<dbReference type="InterPro" id="IPR005134">
    <property type="entry name" value="UPF0114"/>
</dbReference>
<reference evidence="9" key="1">
    <citation type="journal article" date="2019" name="Int. J. Syst. Evol. Microbiol.">
        <title>The Global Catalogue of Microorganisms (GCM) 10K type strain sequencing project: providing services to taxonomists for standard genome sequencing and annotation.</title>
        <authorList>
            <consortium name="The Broad Institute Genomics Platform"/>
            <consortium name="The Broad Institute Genome Sequencing Center for Infectious Disease"/>
            <person name="Wu L."/>
            <person name="Ma J."/>
        </authorList>
    </citation>
    <scope>NUCLEOTIDE SEQUENCE [LARGE SCALE GENOMIC DNA]</scope>
    <source>
        <strain evidence="9">CGMCC 1.13718</strain>
    </source>
</reference>
<keyword evidence="6 7" id="KW-0472">Membrane</keyword>
<dbReference type="InterPro" id="IPR020761">
    <property type="entry name" value="UPF0114_bac"/>
</dbReference>
<name>A0ABV9TE59_9GAMM</name>
<evidence type="ECO:0000256" key="2">
    <source>
        <dbReference type="ARBA" id="ARBA00005774"/>
    </source>
</evidence>
<dbReference type="Pfam" id="PF03350">
    <property type="entry name" value="UPF0114"/>
    <property type="match status" value="1"/>
</dbReference>
<comment type="similarity">
    <text evidence="2 7">Belongs to the UPF0114 family.</text>
</comment>
<dbReference type="Proteomes" id="UP001595926">
    <property type="component" value="Unassembled WGS sequence"/>
</dbReference>
<proteinExistence type="inferred from homology"/>